<gene>
    <name evidence="9" type="ORF">AWR36_015825</name>
</gene>
<dbReference type="PANTHER" id="PTHR30047">
    <property type="entry name" value="HIGH-AFFINITY CHOLINE TRANSPORT PROTEIN-RELATED"/>
    <property type="match status" value="1"/>
</dbReference>
<keyword evidence="10" id="KW-1185">Reference proteome</keyword>
<evidence type="ECO:0000256" key="8">
    <source>
        <dbReference type="SAM" id="Phobius"/>
    </source>
</evidence>
<keyword evidence="5 8" id="KW-0812">Transmembrane</keyword>
<feature type="transmembrane region" description="Helical" evidence="8">
    <location>
        <begin position="469"/>
        <end position="488"/>
    </location>
</feature>
<evidence type="ECO:0000256" key="6">
    <source>
        <dbReference type="ARBA" id="ARBA00022989"/>
    </source>
</evidence>
<name>A0ABX4HVM4_9GAMM</name>
<feature type="transmembrane region" description="Helical" evidence="8">
    <location>
        <begin position="366"/>
        <end position="391"/>
    </location>
</feature>
<reference evidence="9" key="1">
    <citation type="submission" date="2017-08" db="EMBL/GenBank/DDBJ databases">
        <title>Microbulbifer marisrubri sp. nov., a halophilic alphaproteobacterium isolated from marine sediment of the Yellow Sea, China.</title>
        <authorList>
            <person name="Zhang G."/>
            <person name="Xiong Q."/>
        </authorList>
    </citation>
    <scope>NUCLEOTIDE SEQUENCE [LARGE SCALE GENOMIC DNA]</scope>
    <source>
        <strain evidence="9">WRN-8</strain>
    </source>
</reference>
<evidence type="ECO:0000313" key="9">
    <source>
        <dbReference type="EMBL" id="PCO04145.1"/>
    </source>
</evidence>
<feature type="transmembrane region" description="Helical" evidence="8">
    <location>
        <begin position="213"/>
        <end position="233"/>
    </location>
</feature>
<dbReference type="Pfam" id="PF02028">
    <property type="entry name" value="BCCT"/>
    <property type="match status" value="1"/>
</dbReference>
<accession>A0ABX4HVM4</accession>
<evidence type="ECO:0000256" key="2">
    <source>
        <dbReference type="ARBA" id="ARBA00005658"/>
    </source>
</evidence>
<feature type="transmembrane region" description="Helical" evidence="8">
    <location>
        <begin position="332"/>
        <end position="354"/>
    </location>
</feature>
<evidence type="ECO:0000256" key="4">
    <source>
        <dbReference type="ARBA" id="ARBA00022475"/>
    </source>
</evidence>
<comment type="caution">
    <text evidence="9">The sequence shown here is derived from an EMBL/GenBank/DDBJ whole genome shotgun (WGS) entry which is preliminary data.</text>
</comment>
<dbReference type="Proteomes" id="UP000218427">
    <property type="component" value="Unassembled WGS sequence"/>
</dbReference>
<sequence>MDVSEKDGENGSLTWHPGRRVFWKQVKPITFWPALVGILLVLAITIVDERHFIAITSAINAAIIEHLSALFLYSALGLLVLCVCVLFSPFARTRIGGVDATPIYSPFRWFAVSLTTVIAMGILFWAVAEPVVHFNEPPSFSGLQPGSEGARTFALAATFVHWTLAPYAIYTIAGLTFALGFYNFGHDFSVGTLLRPLLGNHLRARVAESIDGLVLFAVVVGMSAVLSAGLLLIGDGLDFLFAIPGSPTVYASTAMFIVAVALLSAGSGLRRGIQILARINTVLFLVLMFYLFAAGPTAFLLEQGARSLADFLGNFFSRQLLLAEPPESHWSGWWTTAFYASWFAWAPLSCLFLGKIARGYTVRQFILVNLFLPSVFGVLWFTVFGGAALFFDGQSGGDMYAVYRESGLAAMAYRLFEFLPGSTLLGVVFIFGCFISFITATDSNTDAIGGLCMQSVTAEHMGSPFGVKLLWGTVIGIVGWCSATFLGADGIKMLSNLAGLPGVLIILGAGMSLVVMMWRSGRD</sequence>
<feature type="transmembrane region" description="Helical" evidence="8">
    <location>
        <begin position="67"/>
        <end position="88"/>
    </location>
</feature>
<evidence type="ECO:0000256" key="5">
    <source>
        <dbReference type="ARBA" id="ARBA00022692"/>
    </source>
</evidence>
<organism evidence="9 10">
    <name type="scientific">Microbulbifer flavimaris</name>
    <dbReference type="NCBI Taxonomy" id="1781068"/>
    <lineage>
        <taxon>Bacteria</taxon>
        <taxon>Pseudomonadati</taxon>
        <taxon>Pseudomonadota</taxon>
        <taxon>Gammaproteobacteria</taxon>
        <taxon>Cellvibrionales</taxon>
        <taxon>Microbulbiferaceae</taxon>
        <taxon>Microbulbifer</taxon>
    </lineage>
</organism>
<comment type="similarity">
    <text evidence="2">Belongs to the BCCT transporter (TC 2.A.15) family.</text>
</comment>
<feature type="transmembrane region" description="Helical" evidence="8">
    <location>
        <begin position="109"/>
        <end position="128"/>
    </location>
</feature>
<keyword evidence="3" id="KW-0813">Transport</keyword>
<protein>
    <submittedName>
        <fullName evidence="9">BCCT transporter</fullName>
    </submittedName>
</protein>
<evidence type="ECO:0000256" key="3">
    <source>
        <dbReference type="ARBA" id="ARBA00022448"/>
    </source>
</evidence>
<dbReference type="PANTHER" id="PTHR30047:SF7">
    <property type="entry name" value="HIGH-AFFINITY CHOLINE TRANSPORT PROTEIN"/>
    <property type="match status" value="1"/>
</dbReference>
<feature type="transmembrane region" description="Helical" evidence="8">
    <location>
        <begin position="239"/>
        <end position="263"/>
    </location>
</feature>
<evidence type="ECO:0000256" key="1">
    <source>
        <dbReference type="ARBA" id="ARBA00004651"/>
    </source>
</evidence>
<feature type="transmembrane region" description="Helical" evidence="8">
    <location>
        <begin position="167"/>
        <end position="185"/>
    </location>
</feature>
<dbReference type="EMBL" id="LRFG02000008">
    <property type="protein sequence ID" value="PCO04145.1"/>
    <property type="molecule type" value="Genomic_DNA"/>
</dbReference>
<feature type="transmembrane region" description="Helical" evidence="8">
    <location>
        <begin position="500"/>
        <end position="518"/>
    </location>
</feature>
<keyword evidence="7 8" id="KW-0472">Membrane</keyword>
<evidence type="ECO:0000313" key="10">
    <source>
        <dbReference type="Proteomes" id="UP000218427"/>
    </source>
</evidence>
<keyword evidence="6 8" id="KW-1133">Transmembrane helix</keyword>
<comment type="subcellular location">
    <subcellularLocation>
        <location evidence="1">Cell membrane</location>
        <topology evidence="1">Multi-pass membrane protein</topology>
    </subcellularLocation>
</comment>
<feature type="transmembrane region" description="Helical" evidence="8">
    <location>
        <begin position="411"/>
        <end position="438"/>
    </location>
</feature>
<feature type="transmembrane region" description="Helical" evidence="8">
    <location>
        <begin position="275"/>
        <end position="293"/>
    </location>
</feature>
<proteinExistence type="inferred from homology"/>
<keyword evidence="4" id="KW-1003">Cell membrane</keyword>
<feature type="transmembrane region" description="Helical" evidence="8">
    <location>
        <begin position="29"/>
        <end position="47"/>
    </location>
</feature>
<evidence type="ECO:0000256" key="7">
    <source>
        <dbReference type="ARBA" id="ARBA00023136"/>
    </source>
</evidence>
<dbReference type="InterPro" id="IPR000060">
    <property type="entry name" value="BCCT_transptr"/>
</dbReference>